<dbReference type="Pfam" id="PF04851">
    <property type="entry name" value="ResIII"/>
    <property type="match status" value="1"/>
</dbReference>
<dbReference type="AlphaFoldDB" id="A0A8T1TP38"/>
<dbReference type="PROSITE" id="PS51192">
    <property type="entry name" value="HELICASE_ATP_BIND_1"/>
    <property type="match status" value="1"/>
</dbReference>
<protein>
    <recommendedName>
        <fullName evidence="1">Helicase ATP-binding domain-containing protein</fullName>
    </recommendedName>
</protein>
<dbReference type="Proteomes" id="UP000688947">
    <property type="component" value="Unassembled WGS sequence"/>
</dbReference>
<sequence>MVKTFEVHSAINAGPAGYLIHESDRLQLNTYQAFVRSAANPSSDFRSLLLMHMTGTGKTITALATATEYEAKALREMEHHLGRSRVVNDHLELLRKRYQRRIANRKHVGIYQVDGYRQFANLVSTEGAAEKQHGGRGLGSAARVGPRGSRALEHELRRRSLFICDEVHNLYRNGSLNTYGVVIGLVFEHFFETLPPGHPDHGAVRSLLLSATPLTASALEVVPIAQLLTGEKLNSSELFTPVLGVEQLTPQGAAKVRQVVSAKISYIMDDIPTEYATVSFAGEEIPGIRYARFLRCAPKGHQLLCLEHWADCGGGGANEEFGNNMAKDIALPGVPVRPHGVLYSQHISGLQELPELLTVRVDPAHGLYESQGKIFVYHPQVQGSGVNLLTSVLLANGLVLNGDRPGRKSKCERCLAAKETH</sequence>
<name>A0A8T1TP38_9STRA</name>
<feature type="domain" description="Helicase ATP-binding" evidence="1">
    <location>
        <begin position="39"/>
        <end position="231"/>
    </location>
</feature>
<evidence type="ECO:0000313" key="3">
    <source>
        <dbReference type="Proteomes" id="UP000688947"/>
    </source>
</evidence>
<gene>
    <name evidence="2" type="ORF">JG687_00018349</name>
</gene>
<dbReference type="EMBL" id="JAENGZ010002479">
    <property type="protein sequence ID" value="KAG6943604.1"/>
    <property type="molecule type" value="Genomic_DNA"/>
</dbReference>
<dbReference type="InterPro" id="IPR006935">
    <property type="entry name" value="Helicase/UvrB_N"/>
</dbReference>
<feature type="non-terminal residue" evidence="2">
    <location>
        <position position="1"/>
    </location>
</feature>
<proteinExistence type="predicted"/>
<comment type="caution">
    <text evidence="2">The sequence shown here is derived from an EMBL/GenBank/DDBJ whole genome shotgun (WGS) entry which is preliminary data.</text>
</comment>
<accession>A0A8T1TP38</accession>
<evidence type="ECO:0000259" key="1">
    <source>
        <dbReference type="PROSITE" id="PS51192"/>
    </source>
</evidence>
<organism evidence="2 3">
    <name type="scientific">Phytophthora cactorum</name>
    <dbReference type="NCBI Taxonomy" id="29920"/>
    <lineage>
        <taxon>Eukaryota</taxon>
        <taxon>Sar</taxon>
        <taxon>Stramenopiles</taxon>
        <taxon>Oomycota</taxon>
        <taxon>Peronosporomycetes</taxon>
        <taxon>Peronosporales</taxon>
        <taxon>Peronosporaceae</taxon>
        <taxon>Phytophthora</taxon>
    </lineage>
</organism>
<reference evidence="2" key="1">
    <citation type="submission" date="2021-01" db="EMBL/GenBank/DDBJ databases">
        <title>Phytophthora aleatoria, a newly-described species from Pinus radiata is distinct from Phytophthora cactorum isolates based on comparative genomics.</title>
        <authorList>
            <person name="Mcdougal R."/>
            <person name="Panda P."/>
            <person name="Williams N."/>
            <person name="Studholme D.J."/>
        </authorList>
    </citation>
    <scope>NUCLEOTIDE SEQUENCE</scope>
    <source>
        <strain evidence="2">NZFS 3830</strain>
    </source>
</reference>
<dbReference type="GO" id="GO:0005524">
    <property type="term" value="F:ATP binding"/>
    <property type="evidence" value="ECO:0007669"/>
    <property type="project" value="InterPro"/>
</dbReference>
<dbReference type="OrthoDB" id="111089at2759"/>
<dbReference type="GO" id="GO:0016787">
    <property type="term" value="F:hydrolase activity"/>
    <property type="evidence" value="ECO:0007669"/>
    <property type="project" value="InterPro"/>
</dbReference>
<dbReference type="InterPro" id="IPR014001">
    <property type="entry name" value="Helicase_ATP-bd"/>
</dbReference>
<dbReference type="VEuPathDB" id="FungiDB:PC110_g18414"/>
<dbReference type="GO" id="GO:0003677">
    <property type="term" value="F:DNA binding"/>
    <property type="evidence" value="ECO:0007669"/>
    <property type="project" value="InterPro"/>
</dbReference>
<evidence type="ECO:0000313" key="2">
    <source>
        <dbReference type="EMBL" id="KAG6943604.1"/>
    </source>
</evidence>